<name>A0A8D8CKP8_CULPI</name>
<protein>
    <submittedName>
        <fullName evidence="3">(northern house mosquito) hypothetical protein</fullName>
    </submittedName>
</protein>
<keyword evidence="1" id="KW-0472">Membrane</keyword>
<accession>A0A8D8CKP8</accession>
<feature type="signal peptide" evidence="2">
    <location>
        <begin position="1"/>
        <end position="19"/>
    </location>
</feature>
<sequence>MLLLLFSSTLSFSTPATSASSCFWGVTLGSSTATSCCGVAATTSGTTSGSMRTGRAAWGGGSGLLIVGVVAATMTLLGPVYTNGSASVESVDSAIDFSDTVRYRSAL</sequence>
<dbReference type="EMBL" id="HBUE01125498">
    <property type="protein sequence ID" value="CAG6494524.1"/>
    <property type="molecule type" value="Transcribed_RNA"/>
</dbReference>
<organism evidence="3">
    <name type="scientific">Culex pipiens</name>
    <name type="common">House mosquito</name>
    <dbReference type="NCBI Taxonomy" id="7175"/>
    <lineage>
        <taxon>Eukaryota</taxon>
        <taxon>Metazoa</taxon>
        <taxon>Ecdysozoa</taxon>
        <taxon>Arthropoda</taxon>
        <taxon>Hexapoda</taxon>
        <taxon>Insecta</taxon>
        <taxon>Pterygota</taxon>
        <taxon>Neoptera</taxon>
        <taxon>Endopterygota</taxon>
        <taxon>Diptera</taxon>
        <taxon>Nematocera</taxon>
        <taxon>Culicoidea</taxon>
        <taxon>Culicidae</taxon>
        <taxon>Culicinae</taxon>
        <taxon>Culicini</taxon>
        <taxon>Culex</taxon>
        <taxon>Culex</taxon>
    </lineage>
</organism>
<feature type="transmembrane region" description="Helical" evidence="1">
    <location>
        <begin position="56"/>
        <end position="77"/>
    </location>
</feature>
<keyword evidence="1" id="KW-0812">Transmembrane</keyword>
<keyword evidence="1" id="KW-1133">Transmembrane helix</keyword>
<reference evidence="3" key="1">
    <citation type="submission" date="2021-05" db="EMBL/GenBank/DDBJ databases">
        <authorList>
            <person name="Alioto T."/>
            <person name="Alioto T."/>
            <person name="Gomez Garrido J."/>
        </authorList>
    </citation>
    <scope>NUCLEOTIDE SEQUENCE</scope>
</reference>
<evidence type="ECO:0000256" key="1">
    <source>
        <dbReference type="SAM" id="Phobius"/>
    </source>
</evidence>
<evidence type="ECO:0000256" key="2">
    <source>
        <dbReference type="SAM" id="SignalP"/>
    </source>
</evidence>
<evidence type="ECO:0000313" key="3">
    <source>
        <dbReference type="EMBL" id="CAG6494524.1"/>
    </source>
</evidence>
<dbReference type="AlphaFoldDB" id="A0A8D8CKP8"/>
<feature type="chain" id="PRO_5034936304" evidence="2">
    <location>
        <begin position="20"/>
        <end position="107"/>
    </location>
</feature>
<keyword evidence="2" id="KW-0732">Signal</keyword>
<proteinExistence type="predicted"/>